<keyword evidence="4" id="KW-1185">Reference proteome</keyword>
<keyword evidence="2" id="KW-0472">Membrane</keyword>
<protein>
    <submittedName>
        <fullName evidence="3">Uncharacterized protein</fullName>
    </submittedName>
</protein>
<evidence type="ECO:0000313" key="3">
    <source>
        <dbReference type="EMBL" id="MED6174851.1"/>
    </source>
</evidence>
<evidence type="ECO:0000313" key="4">
    <source>
        <dbReference type="Proteomes" id="UP001341840"/>
    </source>
</evidence>
<feature type="transmembrane region" description="Helical" evidence="2">
    <location>
        <begin position="12"/>
        <end position="30"/>
    </location>
</feature>
<keyword evidence="2" id="KW-1133">Transmembrane helix</keyword>
<evidence type="ECO:0000256" key="2">
    <source>
        <dbReference type="SAM" id="Phobius"/>
    </source>
</evidence>
<keyword evidence="2" id="KW-0812">Transmembrane</keyword>
<organism evidence="3 4">
    <name type="scientific">Stylosanthes scabra</name>
    <dbReference type="NCBI Taxonomy" id="79078"/>
    <lineage>
        <taxon>Eukaryota</taxon>
        <taxon>Viridiplantae</taxon>
        <taxon>Streptophyta</taxon>
        <taxon>Embryophyta</taxon>
        <taxon>Tracheophyta</taxon>
        <taxon>Spermatophyta</taxon>
        <taxon>Magnoliopsida</taxon>
        <taxon>eudicotyledons</taxon>
        <taxon>Gunneridae</taxon>
        <taxon>Pentapetalae</taxon>
        <taxon>rosids</taxon>
        <taxon>fabids</taxon>
        <taxon>Fabales</taxon>
        <taxon>Fabaceae</taxon>
        <taxon>Papilionoideae</taxon>
        <taxon>50 kb inversion clade</taxon>
        <taxon>dalbergioids sensu lato</taxon>
        <taxon>Dalbergieae</taxon>
        <taxon>Pterocarpus clade</taxon>
        <taxon>Stylosanthes</taxon>
    </lineage>
</organism>
<dbReference type="Proteomes" id="UP001341840">
    <property type="component" value="Unassembled WGS sequence"/>
</dbReference>
<dbReference type="EMBL" id="JASCZI010151908">
    <property type="protein sequence ID" value="MED6174851.1"/>
    <property type="molecule type" value="Genomic_DNA"/>
</dbReference>
<reference evidence="3 4" key="1">
    <citation type="journal article" date="2023" name="Plants (Basel)">
        <title>Bridging the Gap: Combining Genomics and Transcriptomics Approaches to Understand Stylosanthes scabra, an Orphan Legume from the Brazilian Caatinga.</title>
        <authorList>
            <person name="Ferreira-Neto J.R.C."/>
            <person name="da Silva M.D."/>
            <person name="Binneck E."/>
            <person name="de Melo N.F."/>
            <person name="da Silva R.H."/>
            <person name="de Melo A.L.T.M."/>
            <person name="Pandolfi V."/>
            <person name="Bustamante F.O."/>
            <person name="Brasileiro-Vidal A.C."/>
            <person name="Benko-Iseppon A.M."/>
        </authorList>
    </citation>
    <scope>NUCLEOTIDE SEQUENCE [LARGE SCALE GENOMIC DNA]</scope>
    <source>
        <tissue evidence="3">Leaves</tissue>
    </source>
</reference>
<gene>
    <name evidence="3" type="ORF">PIB30_072922</name>
</gene>
<feature type="region of interest" description="Disordered" evidence="1">
    <location>
        <begin position="102"/>
        <end position="160"/>
    </location>
</feature>
<evidence type="ECO:0000256" key="1">
    <source>
        <dbReference type="SAM" id="MobiDB-lite"/>
    </source>
</evidence>
<sequence length="160" mass="18016">MSEEDEVLTWRASVSIVCFIFVQYHPAVLVKRRFGFEQPIPVDPVNLDKFLKFNARGEDQWWPTKLEEYYSHWREWKTEDHQIRVVYTPDATIPTQEVAKLPANAPPRATQPRDPIVLPTDAPLEEGASDGAGWTVEAVGRGGHERGGRVQSAGGYSRGG</sequence>
<comment type="caution">
    <text evidence="3">The sequence shown here is derived from an EMBL/GenBank/DDBJ whole genome shotgun (WGS) entry which is preliminary data.</text>
</comment>
<name>A0ABU6VR31_9FABA</name>
<proteinExistence type="predicted"/>
<accession>A0ABU6VR31</accession>